<evidence type="ECO:0000313" key="1">
    <source>
        <dbReference type="EMBL" id="GAD55753.1"/>
    </source>
</evidence>
<name>U3ALY3_9RHOB</name>
<gene>
    <name evidence="1" type="ORF">MBELCI_1805</name>
</gene>
<protein>
    <submittedName>
        <fullName evidence="1">Uncharacterized protein</fullName>
    </submittedName>
</protein>
<proteinExistence type="predicted"/>
<organism evidence="1 2">
    <name type="scientific">Limimaricola cinnabarinus LL-001</name>
    <dbReference type="NCBI Taxonomy" id="1337093"/>
    <lineage>
        <taxon>Bacteria</taxon>
        <taxon>Pseudomonadati</taxon>
        <taxon>Pseudomonadota</taxon>
        <taxon>Alphaproteobacteria</taxon>
        <taxon>Rhodobacterales</taxon>
        <taxon>Paracoccaceae</taxon>
        <taxon>Limimaricola</taxon>
    </lineage>
</organism>
<accession>U3ALY3</accession>
<dbReference type="Proteomes" id="UP000016566">
    <property type="component" value="Unassembled WGS sequence"/>
</dbReference>
<dbReference type="STRING" id="1337093.MBELCI_1805"/>
<evidence type="ECO:0000313" key="2">
    <source>
        <dbReference type="Proteomes" id="UP000016566"/>
    </source>
</evidence>
<dbReference type="EMBL" id="BATB01000020">
    <property type="protein sequence ID" value="GAD55753.1"/>
    <property type="molecule type" value="Genomic_DNA"/>
</dbReference>
<sequence>MSGRFDALRRRLRCKSRLRLGSGSRLLCGLRLRSRLRHGRQRLTGAQHDAAALGAGLDLRATSRSAMRASISASGVGGSAPKYRSSDARSRKYSAMAFIVSKESSNPSNVQENVP</sequence>
<comment type="caution">
    <text evidence="1">The sequence shown here is derived from an EMBL/GenBank/DDBJ whole genome shotgun (WGS) entry which is preliminary data.</text>
</comment>
<keyword evidence="2" id="KW-1185">Reference proteome</keyword>
<reference evidence="1" key="1">
    <citation type="journal article" date="2013" name="Genome Announc.">
        <title>Draft Genome Sequence of Loktanella cinnabarina LL-001T, Isolated from Deep-Sea Floor Sediment.</title>
        <authorList>
            <person name="Nishi S."/>
            <person name="Tsubouchi T."/>
            <person name="Takaki Y."/>
            <person name="Koyanagi R."/>
            <person name="Satoh N."/>
            <person name="Maruyama T."/>
            <person name="Hatada Y."/>
        </authorList>
    </citation>
    <scope>NUCLEOTIDE SEQUENCE [LARGE SCALE GENOMIC DNA]</scope>
    <source>
        <strain evidence="1">LL-001</strain>
    </source>
</reference>
<dbReference type="AlphaFoldDB" id="U3ALY3"/>